<dbReference type="Gene3D" id="3.20.20.370">
    <property type="entry name" value="Glycoside hydrolase/deacetylase"/>
    <property type="match status" value="1"/>
</dbReference>
<dbReference type="InterPro" id="IPR045235">
    <property type="entry name" value="PuuE_HpPgdA-like"/>
</dbReference>
<dbReference type="PANTHER" id="PTHR47561:SF1">
    <property type="entry name" value="POLYSACCHARIDE DEACETYLASE FAMILY PROTEIN (AFU_ORTHOLOGUE AFUA_6G05030)"/>
    <property type="match status" value="1"/>
</dbReference>
<dbReference type="CDD" id="cd10941">
    <property type="entry name" value="CE4_PuuE_HpPgdA_like_2"/>
    <property type="match status" value="1"/>
</dbReference>
<dbReference type="PROSITE" id="PS51677">
    <property type="entry name" value="NODB"/>
    <property type="match status" value="1"/>
</dbReference>
<sequence length="259" mass="29606">MIFLSFDIEEFDNPFPCSQLLTFERQMEISVAGTERILDLLAGQNVVATFFCTANFAEHAPHLISRMVADGHEVASHGYYHNRFEPEHLKQSRDFLERLTGCSVTGFRMPNMGQVSVDELVNAGYSYNSSLHPTYLPGKYNNFTKPRRIFQEGALYQIPASVSPLVRLPLFWLALHNYPLPIYKMLAQASLKKDGYLNLYFHPWEFIDLNNAGLDLPLYVKRNSGDAMVDRLASFIACFKAKNEQFGRLNECAEKFLNT</sequence>
<reference evidence="3" key="2">
    <citation type="journal article" date="2017" name="Genome Announc.">
        <title>Draft genome sequence of Paludibacter jiangxiensis NM7(T), a propionate-producing fermentative bacterium.</title>
        <authorList>
            <person name="Qiu Y.-L."/>
            <person name="Tourlousse D.M."/>
            <person name="Matsuura N."/>
            <person name="Ohashi A."/>
            <person name="Sekiguchi Y."/>
        </authorList>
    </citation>
    <scope>NUCLEOTIDE SEQUENCE [LARGE SCALE GENOMIC DNA]</scope>
    <source>
        <strain evidence="3">NM7</strain>
    </source>
</reference>
<dbReference type="AlphaFoldDB" id="A0A161LDV3"/>
<reference evidence="3" key="1">
    <citation type="submission" date="2016-04" db="EMBL/GenBank/DDBJ databases">
        <title>Draft genome sequence of Paludibacter jiangxiensis strain NM7.</title>
        <authorList>
            <person name="Qiu Y."/>
            <person name="Matsuura N."/>
            <person name="Ohashi A."/>
            <person name="Tourlousse M.D."/>
            <person name="Sekiguchi Y."/>
        </authorList>
    </citation>
    <scope>NUCLEOTIDE SEQUENCE [LARGE SCALE GENOMIC DNA]</scope>
    <source>
        <strain evidence="3">NM7</strain>
    </source>
</reference>
<dbReference type="EMBL" id="BDCR01000001">
    <property type="protein sequence ID" value="GAT62257.1"/>
    <property type="molecule type" value="Genomic_DNA"/>
</dbReference>
<dbReference type="STRING" id="681398.PJIAN_1850"/>
<dbReference type="Proteomes" id="UP000076586">
    <property type="component" value="Unassembled WGS sequence"/>
</dbReference>
<evidence type="ECO:0000313" key="3">
    <source>
        <dbReference type="Proteomes" id="UP000076586"/>
    </source>
</evidence>
<evidence type="ECO:0000259" key="1">
    <source>
        <dbReference type="PROSITE" id="PS51677"/>
    </source>
</evidence>
<dbReference type="PANTHER" id="PTHR47561">
    <property type="entry name" value="POLYSACCHARIDE DEACETYLASE FAMILY PROTEIN (AFU_ORTHOLOGUE AFUA_6G05030)"/>
    <property type="match status" value="1"/>
</dbReference>
<dbReference type="InterPro" id="IPR011330">
    <property type="entry name" value="Glyco_hydro/deAcase_b/a-brl"/>
</dbReference>
<feature type="domain" description="NodB homology" evidence="1">
    <location>
        <begin position="17"/>
        <end position="82"/>
    </location>
</feature>
<comment type="caution">
    <text evidence="2">The sequence shown here is derived from an EMBL/GenBank/DDBJ whole genome shotgun (WGS) entry which is preliminary data.</text>
</comment>
<dbReference type="RefSeq" id="WP_068702295.1">
    <property type="nucleotide sequence ID" value="NZ_BDCR01000001.1"/>
</dbReference>
<gene>
    <name evidence="2" type="ORF">PJIAN_1850</name>
</gene>
<dbReference type="OrthoDB" id="9806342at2"/>
<accession>A0A161LDV3</accession>
<protein>
    <submittedName>
        <fullName evidence="2">Polysaccharide deacetylase</fullName>
    </submittedName>
</protein>
<proteinExistence type="predicted"/>
<evidence type="ECO:0000313" key="2">
    <source>
        <dbReference type="EMBL" id="GAT62257.1"/>
    </source>
</evidence>
<dbReference type="GO" id="GO:0016810">
    <property type="term" value="F:hydrolase activity, acting on carbon-nitrogen (but not peptide) bonds"/>
    <property type="evidence" value="ECO:0007669"/>
    <property type="project" value="InterPro"/>
</dbReference>
<dbReference type="GO" id="GO:0005975">
    <property type="term" value="P:carbohydrate metabolic process"/>
    <property type="evidence" value="ECO:0007669"/>
    <property type="project" value="InterPro"/>
</dbReference>
<organism evidence="2 3">
    <name type="scientific">Paludibacter jiangxiensis</name>
    <dbReference type="NCBI Taxonomy" id="681398"/>
    <lineage>
        <taxon>Bacteria</taxon>
        <taxon>Pseudomonadati</taxon>
        <taxon>Bacteroidota</taxon>
        <taxon>Bacteroidia</taxon>
        <taxon>Bacteroidales</taxon>
        <taxon>Paludibacteraceae</taxon>
        <taxon>Paludibacter</taxon>
    </lineage>
</organism>
<dbReference type="InterPro" id="IPR002509">
    <property type="entry name" value="NODB_dom"/>
</dbReference>
<keyword evidence="3" id="KW-1185">Reference proteome</keyword>
<dbReference type="SUPFAM" id="SSF88713">
    <property type="entry name" value="Glycoside hydrolase/deacetylase"/>
    <property type="match status" value="1"/>
</dbReference>
<dbReference type="Pfam" id="PF01522">
    <property type="entry name" value="Polysacc_deac_1"/>
    <property type="match status" value="1"/>
</dbReference>
<name>A0A161LDV3_9BACT</name>